<dbReference type="PANTHER" id="PTHR22929:SF0">
    <property type="entry name" value="TRANSCRIPTION FACTOR TFIIIB COMPONENT B'' HOMOLOG"/>
    <property type="match status" value="1"/>
</dbReference>
<organism evidence="5 6">
    <name type="scientific">Gymnopus androsaceus JB14</name>
    <dbReference type="NCBI Taxonomy" id="1447944"/>
    <lineage>
        <taxon>Eukaryota</taxon>
        <taxon>Fungi</taxon>
        <taxon>Dikarya</taxon>
        <taxon>Basidiomycota</taxon>
        <taxon>Agaricomycotina</taxon>
        <taxon>Agaricomycetes</taxon>
        <taxon>Agaricomycetidae</taxon>
        <taxon>Agaricales</taxon>
        <taxon>Marasmiineae</taxon>
        <taxon>Omphalotaceae</taxon>
        <taxon>Gymnopus</taxon>
    </lineage>
</organism>
<gene>
    <name evidence="5" type="ORF">BT96DRAFT_764277</name>
</gene>
<sequence length="308" mass="33963">KKKRATKSKQAVDVGSDDGDEQVKKPRGRARKRRSVSLPSFDPNADPGEEIDPTVVTMAALCSDTGHGRVSSKAQEIIDNHSAWKAANRERRTMMKFMMERKKYGQPEDADEVAAAPAPATPVAESSTSEQPPPSPLASTSAVATANVDPDSFDYSKNLTASRFNVQVRIGPNGETIIDEESLVVDRAEGAEEDTSGYTHVVESDRSKFTNSSTYGRKLRGTRWSAEETELFYEALSQYGENYELISYVLPGRDRKSCKNKFKAEDKRNPGRINYCLNNSTPVDMDTLSRMTGRDFSGPTPEIAIPKP</sequence>
<dbReference type="Pfam" id="PF15963">
    <property type="entry name" value="Myb_DNA-bind_7"/>
    <property type="match status" value="1"/>
</dbReference>
<reference evidence="5" key="1">
    <citation type="journal article" date="2019" name="Environ. Microbiol.">
        <title>Fungal ecological strategies reflected in gene transcription - a case study of two litter decomposers.</title>
        <authorList>
            <person name="Barbi F."/>
            <person name="Kohler A."/>
            <person name="Barry K."/>
            <person name="Baskaran P."/>
            <person name="Daum C."/>
            <person name="Fauchery L."/>
            <person name="Ihrmark K."/>
            <person name="Kuo A."/>
            <person name="LaButti K."/>
            <person name="Lipzen A."/>
            <person name="Morin E."/>
            <person name="Grigoriev I.V."/>
            <person name="Henrissat B."/>
            <person name="Lindahl B."/>
            <person name="Martin F."/>
        </authorList>
    </citation>
    <scope>NUCLEOTIDE SEQUENCE</scope>
    <source>
        <strain evidence="5">JB14</strain>
    </source>
</reference>
<feature type="compositionally biased region" description="Basic residues" evidence="1">
    <location>
        <begin position="25"/>
        <end position="35"/>
    </location>
</feature>
<dbReference type="Proteomes" id="UP000799118">
    <property type="component" value="Unassembled WGS sequence"/>
</dbReference>
<dbReference type="GO" id="GO:0000126">
    <property type="term" value="C:transcription factor TFIIIB complex"/>
    <property type="evidence" value="ECO:0007669"/>
    <property type="project" value="TreeGrafter"/>
</dbReference>
<feature type="compositionally biased region" description="Low complexity" evidence="1">
    <location>
        <begin position="113"/>
        <end position="130"/>
    </location>
</feature>
<dbReference type="OrthoDB" id="272624at2759"/>
<dbReference type="InterPro" id="IPR017884">
    <property type="entry name" value="SANT_dom"/>
</dbReference>
<dbReference type="InterPro" id="IPR039467">
    <property type="entry name" value="TFIIIB_B''_Myb"/>
</dbReference>
<feature type="non-terminal residue" evidence="5">
    <location>
        <position position="308"/>
    </location>
</feature>
<dbReference type="CDD" id="cd00167">
    <property type="entry name" value="SANT"/>
    <property type="match status" value="1"/>
</dbReference>
<evidence type="ECO:0000313" key="5">
    <source>
        <dbReference type="EMBL" id="KAE9400568.1"/>
    </source>
</evidence>
<dbReference type="InterPro" id="IPR017930">
    <property type="entry name" value="Myb_dom"/>
</dbReference>
<evidence type="ECO:0000259" key="3">
    <source>
        <dbReference type="PROSITE" id="PS51293"/>
    </source>
</evidence>
<dbReference type="PROSITE" id="PS51294">
    <property type="entry name" value="HTH_MYB"/>
    <property type="match status" value="1"/>
</dbReference>
<evidence type="ECO:0000256" key="1">
    <source>
        <dbReference type="SAM" id="MobiDB-lite"/>
    </source>
</evidence>
<dbReference type="PROSITE" id="PS50090">
    <property type="entry name" value="MYB_LIKE"/>
    <property type="match status" value="1"/>
</dbReference>
<proteinExistence type="predicted"/>
<feature type="non-terminal residue" evidence="5">
    <location>
        <position position="1"/>
    </location>
</feature>
<feature type="domain" description="HTH myb-type" evidence="4">
    <location>
        <begin position="216"/>
        <end position="270"/>
    </location>
</feature>
<dbReference type="InterPro" id="IPR001005">
    <property type="entry name" value="SANT/Myb"/>
</dbReference>
<dbReference type="SMART" id="SM00717">
    <property type="entry name" value="SANT"/>
    <property type="match status" value="1"/>
</dbReference>
<name>A0A6A4HTD7_9AGAR</name>
<accession>A0A6A4HTD7</accession>
<dbReference type="GO" id="GO:0001156">
    <property type="term" value="F:TFIIIC-class transcription factor complex binding"/>
    <property type="evidence" value="ECO:0007669"/>
    <property type="project" value="TreeGrafter"/>
</dbReference>
<dbReference type="Gene3D" id="1.10.10.60">
    <property type="entry name" value="Homeodomain-like"/>
    <property type="match status" value="1"/>
</dbReference>
<feature type="region of interest" description="Disordered" evidence="1">
    <location>
        <begin position="1"/>
        <end position="52"/>
    </location>
</feature>
<keyword evidence="6" id="KW-1185">Reference proteome</keyword>
<dbReference type="SUPFAM" id="SSF46689">
    <property type="entry name" value="Homeodomain-like"/>
    <property type="match status" value="1"/>
</dbReference>
<feature type="region of interest" description="Disordered" evidence="1">
    <location>
        <begin position="103"/>
        <end position="143"/>
    </location>
</feature>
<feature type="domain" description="SANT" evidence="3">
    <location>
        <begin position="219"/>
        <end position="270"/>
    </location>
</feature>
<protein>
    <submittedName>
        <fullName evidence="5">Uncharacterized protein</fullName>
    </submittedName>
</protein>
<evidence type="ECO:0000259" key="2">
    <source>
        <dbReference type="PROSITE" id="PS50090"/>
    </source>
</evidence>
<dbReference type="InterPro" id="IPR009057">
    <property type="entry name" value="Homeodomain-like_sf"/>
</dbReference>
<dbReference type="PROSITE" id="PS51293">
    <property type="entry name" value="SANT"/>
    <property type="match status" value="1"/>
</dbReference>
<dbReference type="PANTHER" id="PTHR22929">
    <property type="entry name" value="RNA POLYMERASE III TRANSCRIPTION INITIATION FACTOR B"/>
    <property type="match status" value="1"/>
</dbReference>
<dbReference type="AlphaFoldDB" id="A0A6A4HTD7"/>
<dbReference type="GO" id="GO:0070898">
    <property type="term" value="P:RNA polymerase III preinitiation complex assembly"/>
    <property type="evidence" value="ECO:0007669"/>
    <property type="project" value="TreeGrafter"/>
</dbReference>
<dbReference type="EMBL" id="ML769455">
    <property type="protein sequence ID" value="KAE9400568.1"/>
    <property type="molecule type" value="Genomic_DNA"/>
</dbReference>
<evidence type="ECO:0000313" key="6">
    <source>
        <dbReference type="Proteomes" id="UP000799118"/>
    </source>
</evidence>
<evidence type="ECO:0000259" key="4">
    <source>
        <dbReference type="PROSITE" id="PS51294"/>
    </source>
</evidence>
<feature type="domain" description="Myb-like" evidence="2">
    <location>
        <begin position="216"/>
        <end position="263"/>
    </location>
</feature>